<accession>A0A653A333</accession>
<evidence type="ECO:0000259" key="7">
    <source>
        <dbReference type="Pfam" id="PF07195"/>
    </source>
</evidence>
<comment type="similarity">
    <text evidence="1 5">Belongs to the FliD family.</text>
</comment>
<organism evidence="8">
    <name type="scientific">Uncultured Desulfatiglans sp</name>
    <dbReference type="NCBI Taxonomy" id="1748965"/>
    <lineage>
        <taxon>Bacteria</taxon>
        <taxon>Pseudomonadati</taxon>
        <taxon>Thermodesulfobacteriota</taxon>
        <taxon>Desulfobacteria</taxon>
        <taxon>Desulfatiglandales</taxon>
        <taxon>Desulfatiglandaceae</taxon>
        <taxon>Desulfatiglans</taxon>
        <taxon>environmental samples</taxon>
    </lineage>
</organism>
<gene>
    <name evidence="8" type="ORF">TRIP_B200586</name>
</gene>
<dbReference type="GO" id="GO:0071973">
    <property type="term" value="P:bacterial-type flagellum-dependent cell motility"/>
    <property type="evidence" value="ECO:0007669"/>
    <property type="project" value="TreeGrafter"/>
</dbReference>
<dbReference type="Pfam" id="PF07195">
    <property type="entry name" value="FliD_C"/>
    <property type="match status" value="1"/>
</dbReference>
<proteinExistence type="inferred from homology"/>
<keyword evidence="4 5" id="KW-0975">Bacterial flagellum</keyword>
<evidence type="ECO:0000256" key="3">
    <source>
        <dbReference type="ARBA" id="ARBA00023054"/>
    </source>
</evidence>
<evidence type="ECO:0000256" key="5">
    <source>
        <dbReference type="RuleBase" id="RU362066"/>
    </source>
</evidence>
<comment type="function">
    <text evidence="5">Required for morphogenesis and for the elongation of the flagellar filament by facilitating polymerization of the flagellin monomers at the tip of growing filament. Forms a capping structure, which prevents flagellin subunits (transported through the central channel of the flagellum) from leaking out without polymerization at the distal end.</text>
</comment>
<comment type="subunit">
    <text evidence="2 5">Homopentamer.</text>
</comment>
<dbReference type="GO" id="GO:0005576">
    <property type="term" value="C:extracellular region"/>
    <property type="evidence" value="ECO:0007669"/>
    <property type="project" value="UniProtKB-SubCell"/>
</dbReference>
<feature type="domain" description="Flagellar hook-associated protein 2 N-terminal" evidence="6">
    <location>
        <begin position="13"/>
        <end position="108"/>
    </location>
</feature>
<evidence type="ECO:0000313" key="8">
    <source>
        <dbReference type="EMBL" id="VBB42446.1"/>
    </source>
</evidence>
<comment type="subcellular location">
    <subcellularLocation>
        <location evidence="5">Secreted</location>
    </subcellularLocation>
    <subcellularLocation>
        <location evidence="5">Bacterial flagellum</location>
    </subcellularLocation>
</comment>
<dbReference type="GO" id="GO:0009421">
    <property type="term" value="C:bacterial-type flagellum filament cap"/>
    <property type="evidence" value="ECO:0007669"/>
    <property type="project" value="InterPro"/>
</dbReference>
<dbReference type="AlphaFoldDB" id="A0A653A333"/>
<dbReference type="PANTHER" id="PTHR30288:SF0">
    <property type="entry name" value="FLAGELLAR HOOK-ASSOCIATED PROTEIN 2"/>
    <property type="match status" value="1"/>
</dbReference>
<feature type="domain" description="Flagellar hook-associated protein 2 C-terminal" evidence="7">
    <location>
        <begin position="336"/>
        <end position="655"/>
    </location>
</feature>
<keyword evidence="3 5" id="KW-0175">Coiled coil</keyword>
<name>A0A653A333_UNCDX</name>
<dbReference type="PANTHER" id="PTHR30288">
    <property type="entry name" value="FLAGELLAR CAP/ASSEMBLY PROTEIN FLID"/>
    <property type="match status" value="1"/>
</dbReference>
<keyword evidence="5" id="KW-0964">Secreted</keyword>
<feature type="coiled-coil region" evidence="5">
    <location>
        <begin position="613"/>
        <end position="647"/>
    </location>
</feature>
<dbReference type="InterPro" id="IPR003481">
    <property type="entry name" value="FliD_N"/>
</dbReference>
<dbReference type="InterPro" id="IPR010809">
    <property type="entry name" value="FliD_C"/>
</dbReference>
<dbReference type="InterPro" id="IPR010810">
    <property type="entry name" value="Flagellin_hook_IN_motif"/>
</dbReference>
<reference evidence="8" key="1">
    <citation type="submission" date="2018-07" db="EMBL/GenBank/DDBJ databases">
        <authorList>
            <consortium name="Genoscope - CEA"/>
            <person name="William W."/>
        </authorList>
    </citation>
    <scope>NUCLEOTIDE SEQUENCE</scope>
    <source>
        <strain evidence="8">IK1</strain>
    </source>
</reference>
<evidence type="ECO:0000256" key="2">
    <source>
        <dbReference type="ARBA" id="ARBA00011255"/>
    </source>
</evidence>
<dbReference type="Pfam" id="PF02465">
    <property type="entry name" value="FliD_N"/>
    <property type="match status" value="1"/>
</dbReference>
<dbReference type="InterPro" id="IPR040026">
    <property type="entry name" value="FliD"/>
</dbReference>
<dbReference type="GO" id="GO:0009424">
    <property type="term" value="C:bacterial-type flagellum hook"/>
    <property type="evidence" value="ECO:0007669"/>
    <property type="project" value="UniProtKB-UniRule"/>
</dbReference>
<evidence type="ECO:0000256" key="1">
    <source>
        <dbReference type="ARBA" id="ARBA00009764"/>
    </source>
</evidence>
<sequence>MSGLISFTGMSSDQDFNTIIQALVEARRTARVAPLESWQSEWEAKIESIGTVDSALSAFYNTVRGMDRPGEFLIRTATSSNTGVVSATASSTAAEGNHSLVVGQLAQAETEAHCGIQNGILMHVGVADRTDPVNWSGSDRTFSYAYGGTTRIITVADSASLEDLQAAINGDAANPGVTAKITSVGGLDRLVLTETTPDGTKTILVDPDGDMTLDGSGDTVQFGASGFGQTVNASGTDQVFQIQYGTDDPVDIIVPTGTTLMGLRDLINASGAGINAYILDDGGTGSAASHLILTGRETGDGHTIVLSPSGGTTLDGSSDTEDFSATAGVFTETTAACNAQLRVDGYPFGAWIERSTNLITDILDGLTVTLKDVGTVTLTVGTDKEAMISKIEAFREAFNSVRMEVKDATAYNPETGEAGTLLGNYALQIIKSRLDSLISGTAPGFRDGLDSYCNLLQLGFYTDAVEGSDTQGLLLLDQDILSNALDDDSDAVAAVFSAYFGGMTDSSEIRFSSTLPTATPGLYEVEVDTDNERAHFKLENGDWGDWVNLSGGSGAYTLTGVSGPERGIAMSAFLPAGSGIHTTQLRLQNGVITELGHELENLLSSSGPLSNLENHYEDIIENVESRISQEERRLLLYEERLKQQYARLDSYINRMSGIINSLISFMDNNAKSSN</sequence>
<dbReference type="Pfam" id="PF07196">
    <property type="entry name" value="Flagellin_IN"/>
    <property type="match status" value="1"/>
</dbReference>
<evidence type="ECO:0000256" key="4">
    <source>
        <dbReference type="ARBA" id="ARBA00023143"/>
    </source>
</evidence>
<dbReference type="EMBL" id="UPXX01000013">
    <property type="protein sequence ID" value="VBB42446.1"/>
    <property type="molecule type" value="Genomic_DNA"/>
</dbReference>
<protein>
    <recommendedName>
        <fullName evidence="5">Flagellar hook-associated protein 2</fullName>
        <shortName evidence="5">HAP2</shortName>
    </recommendedName>
    <alternativeName>
        <fullName evidence="5">Flagellar cap protein</fullName>
    </alternativeName>
</protein>
<dbReference type="GO" id="GO:0007155">
    <property type="term" value="P:cell adhesion"/>
    <property type="evidence" value="ECO:0007669"/>
    <property type="project" value="InterPro"/>
</dbReference>
<evidence type="ECO:0000259" key="6">
    <source>
        <dbReference type="Pfam" id="PF02465"/>
    </source>
</evidence>